<organism evidence="4 5">
    <name type="scientific">Metapseudomonas boanensis</name>
    <dbReference type="NCBI Taxonomy" id="2822138"/>
    <lineage>
        <taxon>Bacteria</taxon>
        <taxon>Pseudomonadati</taxon>
        <taxon>Pseudomonadota</taxon>
        <taxon>Gammaproteobacteria</taxon>
        <taxon>Pseudomonadales</taxon>
        <taxon>Pseudomonadaceae</taxon>
        <taxon>Metapseudomonas</taxon>
    </lineage>
</organism>
<dbReference type="Proteomes" id="UP001519667">
    <property type="component" value="Unassembled WGS sequence"/>
</dbReference>
<dbReference type="InterPro" id="IPR012349">
    <property type="entry name" value="Split_barrel_FMN-bd"/>
</dbReference>
<accession>A0ABS5XG45</accession>
<dbReference type="PANTHER" id="PTHR30466">
    <property type="entry name" value="FLAVIN REDUCTASE"/>
    <property type="match status" value="1"/>
</dbReference>
<dbReference type="InterPro" id="IPR002563">
    <property type="entry name" value="Flavin_Rdtase-like_dom"/>
</dbReference>
<dbReference type="InterPro" id="IPR050268">
    <property type="entry name" value="NADH-dep_flavin_reductase"/>
</dbReference>
<protein>
    <submittedName>
        <fullName evidence="4">Flavin reductase family protein</fullName>
    </submittedName>
</protein>
<dbReference type="SUPFAM" id="SSF50475">
    <property type="entry name" value="FMN-binding split barrel"/>
    <property type="match status" value="1"/>
</dbReference>
<dbReference type="Gene3D" id="2.30.110.10">
    <property type="entry name" value="Electron Transport, Fmn-binding Protein, Chain A"/>
    <property type="match status" value="1"/>
</dbReference>
<keyword evidence="5" id="KW-1185">Reference proteome</keyword>
<evidence type="ECO:0000313" key="4">
    <source>
        <dbReference type="EMBL" id="MBT8766662.1"/>
    </source>
</evidence>
<evidence type="ECO:0000259" key="3">
    <source>
        <dbReference type="SMART" id="SM00903"/>
    </source>
</evidence>
<dbReference type="SMART" id="SM00903">
    <property type="entry name" value="Flavin_Reduct"/>
    <property type="match status" value="1"/>
</dbReference>
<keyword evidence="2" id="KW-0560">Oxidoreductase</keyword>
<comment type="caution">
    <text evidence="4">The sequence shown here is derived from an EMBL/GenBank/DDBJ whole genome shotgun (WGS) entry which is preliminary data.</text>
</comment>
<feature type="domain" description="Flavin reductase like" evidence="3">
    <location>
        <begin position="28"/>
        <end position="171"/>
    </location>
</feature>
<dbReference type="RefSeq" id="WP_215373880.1">
    <property type="nucleotide sequence ID" value="NZ_JAGTIS010000005.1"/>
</dbReference>
<gene>
    <name evidence="4" type="ORF">J7302_11095</name>
</gene>
<reference evidence="4 5" key="1">
    <citation type="submission" date="2021-04" db="EMBL/GenBank/DDBJ databases">
        <title>Pseudomonas boanensis sp. nov., a bacterium isolated from river water used for household purposes in Boane District, Mozambique.</title>
        <authorList>
            <person name="Nicklasson M."/>
            <person name="Martin-Rodriguez A.J."/>
            <person name="Thorell K."/>
            <person name="Neves L."/>
            <person name="Mussagy A."/>
            <person name="Rydberg H.A."/>
            <person name="Hernroth B."/>
            <person name="Svensson-Stadler L."/>
            <person name="Sjoling A."/>
        </authorList>
    </citation>
    <scope>NUCLEOTIDE SEQUENCE [LARGE SCALE GENOMIC DNA]</scope>
    <source>
        <strain evidence="4 5">DB1</strain>
    </source>
</reference>
<evidence type="ECO:0000256" key="2">
    <source>
        <dbReference type="ARBA" id="ARBA00023002"/>
    </source>
</evidence>
<dbReference type="Pfam" id="PF01613">
    <property type="entry name" value="Flavin_Reduct"/>
    <property type="match status" value="1"/>
</dbReference>
<evidence type="ECO:0000313" key="5">
    <source>
        <dbReference type="Proteomes" id="UP001519667"/>
    </source>
</evidence>
<dbReference type="PANTHER" id="PTHR30466:SF11">
    <property type="entry name" value="FLAVIN-DEPENDENT MONOOXYGENASE, REDUCTASE SUBUNIT HSAB"/>
    <property type="match status" value="1"/>
</dbReference>
<evidence type="ECO:0000256" key="1">
    <source>
        <dbReference type="ARBA" id="ARBA00008898"/>
    </source>
</evidence>
<dbReference type="EMBL" id="JAGTIS010000005">
    <property type="protein sequence ID" value="MBT8766662.1"/>
    <property type="molecule type" value="Genomic_DNA"/>
</dbReference>
<comment type="similarity">
    <text evidence="1">Belongs to the non-flavoprotein flavin reductase family.</text>
</comment>
<sequence>MNASTPAPRFDELVSAQESDPRALRNLLGQFATGVTVITTQGADGRNVGMTANSFSSVSLDPPLVLWSISRSAPSLADFLSASHFAINVLGADQHGLSGHFARGSADKFAGIAYQTGAGGVPILDGVIATLVCRNLTQYEGGDHLIFLGQIEQYRHSGGEPLVFHAGQYRVAAAHPALGQ</sequence>
<proteinExistence type="inferred from homology"/>
<name>A0ABS5XG45_9GAMM</name>